<keyword evidence="1" id="KW-0812">Transmembrane</keyword>
<accession>A0A7W9UPC8</accession>
<sequence>MRGRGLPLWSGGVAVAGTSLGGALTGPVLMVR</sequence>
<keyword evidence="3" id="KW-1185">Reference proteome</keyword>
<proteinExistence type="predicted"/>
<comment type="caution">
    <text evidence="2">The sequence shown here is derived from an EMBL/GenBank/DDBJ whole genome shotgun (WGS) entry which is preliminary data.</text>
</comment>
<protein>
    <submittedName>
        <fullName evidence="2">Uncharacterized protein</fullName>
    </submittedName>
</protein>
<name>A0A7W9UPC8_9ACTN</name>
<keyword evidence="1" id="KW-0472">Membrane</keyword>
<feature type="transmembrane region" description="Helical" evidence="1">
    <location>
        <begin position="6"/>
        <end position="31"/>
    </location>
</feature>
<dbReference type="EMBL" id="JACHJK010000002">
    <property type="protein sequence ID" value="MBB5926220.1"/>
    <property type="molecule type" value="Genomic_DNA"/>
</dbReference>
<reference evidence="2 3" key="1">
    <citation type="submission" date="2020-08" db="EMBL/GenBank/DDBJ databases">
        <title>Genomic Encyclopedia of Type Strains, Phase III (KMG-III): the genomes of soil and plant-associated and newly described type strains.</title>
        <authorList>
            <person name="Whitman W."/>
        </authorList>
    </citation>
    <scope>NUCLEOTIDE SEQUENCE [LARGE SCALE GENOMIC DNA]</scope>
    <source>
        <strain evidence="2 3">CECT 3313</strain>
    </source>
</reference>
<evidence type="ECO:0000256" key="1">
    <source>
        <dbReference type="SAM" id="Phobius"/>
    </source>
</evidence>
<dbReference type="AlphaFoldDB" id="A0A7W9UPC8"/>
<dbReference type="Proteomes" id="UP000585836">
    <property type="component" value="Unassembled WGS sequence"/>
</dbReference>
<evidence type="ECO:0000313" key="2">
    <source>
        <dbReference type="EMBL" id="MBB5926220.1"/>
    </source>
</evidence>
<evidence type="ECO:0000313" key="3">
    <source>
        <dbReference type="Proteomes" id="UP000585836"/>
    </source>
</evidence>
<organism evidence="2 3">
    <name type="scientific">Streptomyces echinatus</name>
    <dbReference type="NCBI Taxonomy" id="67293"/>
    <lineage>
        <taxon>Bacteria</taxon>
        <taxon>Bacillati</taxon>
        <taxon>Actinomycetota</taxon>
        <taxon>Actinomycetes</taxon>
        <taxon>Kitasatosporales</taxon>
        <taxon>Streptomycetaceae</taxon>
        <taxon>Streptomyces</taxon>
    </lineage>
</organism>
<gene>
    <name evidence="2" type="ORF">FHS34_001674</name>
</gene>
<keyword evidence="1" id="KW-1133">Transmembrane helix</keyword>